<evidence type="ECO:0000313" key="4">
    <source>
        <dbReference type="Proteomes" id="UP001565200"/>
    </source>
</evidence>
<protein>
    <submittedName>
        <fullName evidence="3">PH domain-containing protein</fullName>
    </submittedName>
</protein>
<dbReference type="RefSeq" id="WP_121700265.1">
    <property type="nucleotide sequence ID" value="NZ_JBCLPP010000008.1"/>
</dbReference>
<gene>
    <name evidence="3" type="ORF">AAK873_03835</name>
</gene>
<evidence type="ECO:0000313" key="3">
    <source>
        <dbReference type="EMBL" id="MEY8244751.1"/>
    </source>
</evidence>
<proteinExistence type="predicted"/>
<keyword evidence="1" id="KW-0472">Membrane</keyword>
<feature type="transmembrane region" description="Helical" evidence="1">
    <location>
        <begin position="12"/>
        <end position="32"/>
    </location>
</feature>
<keyword evidence="4" id="KW-1185">Reference proteome</keyword>
<dbReference type="EMBL" id="JBCLPP010000008">
    <property type="protein sequence ID" value="MEY8244751.1"/>
    <property type="molecule type" value="Genomic_DNA"/>
</dbReference>
<feature type="domain" description="Uncharacterized protein YyaB-like PH" evidence="2">
    <location>
        <begin position="56"/>
        <end position="134"/>
    </location>
</feature>
<comment type="caution">
    <text evidence="3">The sequence shown here is derived from an EMBL/GenBank/DDBJ whole genome shotgun (WGS) entry which is preliminary data.</text>
</comment>
<dbReference type="InterPro" id="IPR009589">
    <property type="entry name" value="PH_YyaB-like"/>
</dbReference>
<feature type="transmembrane region" description="Helical" evidence="1">
    <location>
        <begin position="38"/>
        <end position="59"/>
    </location>
</feature>
<evidence type="ECO:0000259" key="2">
    <source>
        <dbReference type="Pfam" id="PF06713"/>
    </source>
</evidence>
<dbReference type="Proteomes" id="UP001565200">
    <property type="component" value="Unassembled WGS sequence"/>
</dbReference>
<accession>A0ABV4CTP2</accession>
<reference evidence="3 4" key="1">
    <citation type="submission" date="2024-03" db="EMBL/GenBank/DDBJ databases">
        <title>Mouse gut bacterial collection (mGBC) of GemPharmatech.</title>
        <authorList>
            <person name="He Y."/>
            <person name="Dong L."/>
            <person name="Wu D."/>
            <person name="Gao X."/>
            <person name="Lin Z."/>
        </authorList>
    </citation>
    <scope>NUCLEOTIDE SEQUENCE [LARGE SCALE GENOMIC DNA]</scope>
    <source>
        <strain evidence="3 4">54-13</strain>
    </source>
</reference>
<keyword evidence="1" id="KW-1133">Transmembrane helix</keyword>
<name>A0ABV4CTP2_9BACT</name>
<dbReference type="Pfam" id="PF06713">
    <property type="entry name" value="bPH_4"/>
    <property type="match status" value="1"/>
</dbReference>
<keyword evidence="1" id="KW-0812">Transmembrane</keyword>
<organism evidence="3 4">
    <name type="scientific">Heminiphilus faecis</name>
    <dbReference type="NCBI Taxonomy" id="2601703"/>
    <lineage>
        <taxon>Bacteria</taxon>
        <taxon>Pseudomonadati</taxon>
        <taxon>Bacteroidota</taxon>
        <taxon>Bacteroidia</taxon>
        <taxon>Bacteroidales</taxon>
        <taxon>Muribaculaceae</taxon>
        <taxon>Heminiphilus</taxon>
    </lineage>
</organism>
<sequence>MKTVYRSRIDWWIWATACFFFVVLIVAAIGGIGLISFLIFLIGFGSIFAITFFGVWYAVEGNELSVYQFCRPHRFPINKIKAIKSCKSFLWGPALSSDKLAITFTDRSVLKLSGPMYISPKDKERFVGQLLEINPDIKINL</sequence>
<evidence type="ECO:0000256" key="1">
    <source>
        <dbReference type="SAM" id="Phobius"/>
    </source>
</evidence>